<dbReference type="RefSeq" id="XP_024735139.1">
    <property type="nucleotide sequence ID" value="XM_024880536.1"/>
</dbReference>
<protein>
    <recommendedName>
        <fullName evidence="4">Secreted protein</fullName>
    </recommendedName>
</protein>
<proteinExistence type="predicted"/>
<reference evidence="2 3" key="1">
    <citation type="submission" date="2016-04" db="EMBL/GenBank/DDBJ databases">
        <title>A degradative enzymes factory behind the ericoid mycorrhizal symbiosis.</title>
        <authorList>
            <consortium name="DOE Joint Genome Institute"/>
            <person name="Martino E."/>
            <person name="Morin E."/>
            <person name="Grelet G."/>
            <person name="Kuo A."/>
            <person name="Kohler A."/>
            <person name="Daghino S."/>
            <person name="Barry K."/>
            <person name="Choi C."/>
            <person name="Cichocki N."/>
            <person name="Clum A."/>
            <person name="Copeland A."/>
            <person name="Hainaut M."/>
            <person name="Haridas S."/>
            <person name="Labutti K."/>
            <person name="Lindquist E."/>
            <person name="Lipzen A."/>
            <person name="Khouja H.-R."/>
            <person name="Murat C."/>
            <person name="Ohm R."/>
            <person name="Olson A."/>
            <person name="Spatafora J."/>
            <person name="Veneault-Fourrey C."/>
            <person name="Henrissat B."/>
            <person name="Grigoriev I."/>
            <person name="Martin F."/>
            <person name="Perotto S."/>
        </authorList>
    </citation>
    <scope>NUCLEOTIDE SEQUENCE [LARGE SCALE GENOMIC DNA]</scope>
    <source>
        <strain evidence="2 3">E</strain>
    </source>
</reference>
<organism evidence="2 3">
    <name type="scientific">Hyaloscypha bicolor E</name>
    <dbReference type="NCBI Taxonomy" id="1095630"/>
    <lineage>
        <taxon>Eukaryota</taxon>
        <taxon>Fungi</taxon>
        <taxon>Dikarya</taxon>
        <taxon>Ascomycota</taxon>
        <taxon>Pezizomycotina</taxon>
        <taxon>Leotiomycetes</taxon>
        <taxon>Helotiales</taxon>
        <taxon>Hyaloscyphaceae</taxon>
        <taxon>Hyaloscypha</taxon>
        <taxon>Hyaloscypha bicolor</taxon>
    </lineage>
</organism>
<dbReference type="EMBL" id="KZ613828">
    <property type="protein sequence ID" value="PMD58235.1"/>
    <property type="molecule type" value="Genomic_DNA"/>
</dbReference>
<evidence type="ECO:0000313" key="3">
    <source>
        <dbReference type="Proteomes" id="UP000235371"/>
    </source>
</evidence>
<evidence type="ECO:0008006" key="4">
    <source>
        <dbReference type="Google" id="ProtNLM"/>
    </source>
</evidence>
<dbReference type="GeneID" id="36588613"/>
<keyword evidence="3" id="KW-1185">Reference proteome</keyword>
<accession>A0A2J6T5F0</accession>
<dbReference type="Proteomes" id="UP000235371">
    <property type="component" value="Unassembled WGS sequence"/>
</dbReference>
<dbReference type="AlphaFoldDB" id="A0A2J6T5F0"/>
<gene>
    <name evidence="2" type="ORF">K444DRAFT_614490</name>
</gene>
<dbReference type="InParanoid" id="A0A2J6T5F0"/>
<keyword evidence="1" id="KW-0732">Signal</keyword>
<name>A0A2J6T5F0_9HELO</name>
<feature type="chain" id="PRO_5014438303" description="Secreted protein" evidence="1">
    <location>
        <begin position="28"/>
        <end position="81"/>
    </location>
</feature>
<evidence type="ECO:0000256" key="1">
    <source>
        <dbReference type="SAM" id="SignalP"/>
    </source>
</evidence>
<sequence length="81" mass="9075">MSFWVAQACRLAHLICMGFAHLNPKLAIVPTASRTDFIRLERSNNRNGGCQSIEDVFLFRGALAFFTISSEATSVKSYLLY</sequence>
<evidence type="ECO:0000313" key="2">
    <source>
        <dbReference type="EMBL" id="PMD58235.1"/>
    </source>
</evidence>
<feature type="signal peptide" evidence="1">
    <location>
        <begin position="1"/>
        <end position="27"/>
    </location>
</feature>